<feature type="chain" id="PRO_5008898642" evidence="1">
    <location>
        <begin position="21"/>
        <end position="95"/>
    </location>
</feature>
<accession>A0A1D1VNP9</accession>
<organism evidence="2 3">
    <name type="scientific">Ramazzottius varieornatus</name>
    <name type="common">Water bear</name>
    <name type="synonym">Tardigrade</name>
    <dbReference type="NCBI Taxonomy" id="947166"/>
    <lineage>
        <taxon>Eukaryota</taxon>
        <taxon>Metazoa</taxon>
        <taxon>Ecdysozoa</taxon>
        <taxon>Tardigrada</taxon>
        <taxon>Eutardigrada</taxon>
        <taxon>Parachela</taxon>
        <taxon>Hypsibioidea</taxon>
        <taxon>Ramazzottiidae</taxon>
        <taxon>Ramazzottius</taxon>
    </lineage>
</organism>
<evidence type="ECO:0000256" key="1">
    <source>
        <dbReference type="SAM" id="SignalP"/>
    </source>
</evidence>
<dbReference type="EMBL" id="BDGG01000009">
    <property type="protein sequence ID" value="GAV03207.1"/>
    <property type="molecule type" value="Genomic_DNA"/>
</dbReference>
<evidence type="ECO:0000313" key="3">
    <source>
        <dbReference type="Proteomes" id="UP000186922"/>
    </source>
</evidence>
<proteinExistence type="predicted"/>
<name>A0A1D1VNP9_RAMVA</name>
<comment type="caution">
    <text evidence="2">The sequence shown here is derived from an EMBL/GenBank/DDBJ whole genome shotgun (WGS) entry which is preliminary data.</text>
</comment>
<reference evidence="2 3" key="1">
    <citation type="journal article" date="2016" name="Nat. Commun.">
        <title>Extremotolerant tardigrade genome and improved radiotolerance of human cultured cells by tardigrade-unique protein.</title>
        <authorList>
            <person name="Hashimoto T."/>
            <person name="Horikawa D.D."/>
            <person name="Saito Y."/>
            <person name="Kuwahara H."/>
            <person name="Kozuka-Hata H."/>
            <person name="Shin-I T."/>
            <person name="Minakuchi Y."/>
            <person name="Ohishi K."/>
            <person name="Motoyama A."/>
            <person name="Aizu T."/>
            <person name="Enomoto A."/>
            <person name="Kondo K."/>
            <person name="Tanaka S."/>
            <person name="Hara Y."/>
            <person name="Koshikawa S."/>
            <person name="Sagara H."/>
            <person name="Miura T."/>
            <person name="Yokobori S."/>
            <person name="Miyagawa K."/>
            <person name="Suzuki Y."/>
            <person name="Kubo T."/>
            <person name="Oyama M."/>
            <person name="Kohara Y."/>
            <person name="Fujiyama A."/>
            <person name="Arakawa K."/>
            <person name="Katayama T."/>
            <person name="Toyoda A."/>
            <person name="Kunieda T."/>
        </authorList>
    </citation>
    <scope>NUCLEOTIDE SEQUENCE [LARGE SCALE GENOMIC DNA]</scope>
    <source>
        <strain evidence="2 3">YOKOZUNA-1</strain>
    </source>
</reference>
<dbReference type="AlphaFoldDB" id="A0A1D1VNP9"/>
<keyword evidence="1" id="KW-0732">Signal</keyword>
<sequence length="95" mass="9757">MNMMLAVLLLVGLCSQAVLGLPLDKTDQRMALSVDQPSPLQRVRRQIGYGALGSGLAAGLSGISSGYGYGYNNAVGLNGLNQANAANVNLLPLIG</sequence>
<evidence type="ECO:0000313" key="2">
    <source>
        <dbReference type="EMBL" id="GAV03207.1"/>
    </source>
</evidence>
<dbReference type="Proteomes" id="UP000186922">
    <property type="component" value="Unassembled WGS sequence"/>
</dbReference>
<protein>
    <submittedName>
        <fullName evidence="2">Uncharacterized protein</fullName>
    </submittedName>
</protein>
<gene>
    <name evidence="2" type="primary">RvY_13666-1</name>
    <name evidence="2" type="synonym">RvY_13666.1</name>
    <name evidence="2" type="ORF">RvY_13666</name>
</gene>
<feature type="signal peptide" evidence="1">
    <location>
        <begin position="1"/>
        <end position="20"/>
    </location>
</feature>
<keyword evidence="3" id="KW-1185">Reference proteome</keyword>